<sequence length="172" mass="19273">MSASLTEAQVRERSKTVIRRIGWRMVAVGDRLTLRRKVMGRKPGEPLIRITEAEIVAIDREPLDTISSEDLAAEGFPQMTPCEFVKVFCNSHKGCRPDSTVTRIQWRYLDDEPATRRIASVAKPAADHELDEAHGRTVKYNGHLDGEIGDQHPGRLPLANMNDAETQTGQEL</sequence>
<organism evidence="2 3">
    <name type="scientific">Nocardia huaxiensis</name>
    <dbReference type="NCBI Taxonomy" id="2755382"/>
    <lineage>
        <taxon>Bacteria</taxon>
        <taxon>Bacillati</taxon>
        <taxon>Actinomycetota</taxon>
        <taxon>Actinomycetes</taxon>
        <taxon>Mycobacteriales</taxon>
        <taxon>Nocardiaceae</taxon>
        <taxon>Nocardia</taxon>
    </lineage>
</organism>
<evidence type="ECO:0000313" key="3">
    <source>
        <dbReference type="Proteomes" id="UP000515512"/>
    </source>
</evidence>
<evidence type="ECO:0000313" key="2">
    <source>
        <dbReference type="EMBL" id="QLY33974.1"/>
    </source>
</evidence>
<reference evidence="2 3" key="1">
    <citation type="submission" date="2020-07" db="EMBL/GenBank/DDBJ databases">
        <authorList>
            <person name="Zhuang K."/>
            <person name="Ran Y."/>
        </authorList>
    </citation>
    <scope>NUCLEOTIDE SEQUENCE [LARGE SCALE GENOMIC DNA]</scope>
    <source>
        <strain evidence="2 3">WCH-YHL-001</strain>
    </source>
</reference>
<gene>
    <name evidence="2" type="ORF">H0264_18615</name>
</gene>
<dbReference type="RefSeq" id="WP_181585138.1">
    <property type="nucleotide sequence ID" value="NZ_CP059399.1"/>
</dbReference>
<proteinExistence type="predicted"/>
<feature type="compositionally biased region" description="Basic and acidic residues" evidence="1">
    <location>
        <begin position="142"/>
        <end position="153"/>
    </location>
</feature>
<feature type="region of interest" description="Disordered" evidence="1">
    <location>
        <begin position="142"/>
        <end position="172"/>
    </location>
</feature>
<evidence type="ECO:0008006" key="4">
    <source>
        <dbReference type="Google" id="ProtNLM"/>
    </source>
</evidence>
<evidence type="ECO:0000256" key="1">
    <source>
        <dbReference type="SAM" id="MobiDB-lite"/>
    </source>
</evidence>
<keyword evidence="3" id="KW-1185">Reference proteome</keyword>
<dbReference type="AlphaFoldDB" id="A0A7D6VF23"/>
<protein>
    <recommendedName>
        <fullName evidence="4">ASCH domain-containing protein</fullName>
    </recommendedName>
</protein>
<dbReference type="EMBL" id="CP059399">
    <property type="protein sequence ID" value="QLY33974.1"/>
    <property type="molecule type" value="Genomic_DNA"/>
</dbReference>
<feature type="compositionally biased region" description="Polar residues" evidence="1">
    <location>
        <begin position="163"/>
        <end position="172"/>
    </location>
</feature>
<dbReference type="Proteomes" id="UP000515512">
    <property type="component" value="Chromosome"/>
</dbReference>
<name>A0A7D6VF23_9NOCA</name>
<dbReference type="KEGG" id="nhu:H0264_18615"/>
<accession>A0A7D6VF23</accession>